<dbReference type="AlphaFoldDB" id="A0A1I0C421"/>
<evidence type="ECO:0000259" key="2">
    <source>
        <dbReference type="Pfam" id="PF00080"/>
    </source>
</evidence>
<evidence type="ECO:0000313" key="3">
    <source>
        <dbReference type="EMBL" id="SET13676.1"/>
    </source>
</evidence>
<protein>
    <submittedName>
        <fullName evidence="3">Superoxide dismutase, Cu-Zn family</fullName>
    </submittedName>
</protein>
<dbReference type="GeneID" id="78287354"/>
<evidence type="ECO:0000256" key="1">
    <source>
        <dbReference type="ARBA" id="ARBA00010457"/>
    </source>
</evidence>
<evidence type="ECO:0000313" key="4">
    <source>
        <dbReference type="Proteomes" id="UP000198558"/>
    </source>
</evidence>
<dbReference type="InterPro" id="IPR036423">
    <property type="entry name" value="SOD-like_Cu/Zn_dom_sf"/>
</dbReference>
<dbReference type="Pfam" id="PF00080">
    <property type="entry name" value="Sod_Cu"/>
    <property type="match status" value="1"/>
</dbReference>
<gene>
    <name evidence="3" type="ORF">SAMN04489758_10247</name>
</gene>
<dbReference type="Proteomes" id="UP000198558">
    <property type="component" value="Unassembled WGS sequence"/>
</dbReference>
<dbReference type="SUPFAM" id="SSF49329">
    <property type="entry name" value="Cu,Zn superoxide dismutase-like"/>
    <property type="match status" value="1"/>
</dbReference>
<feature type="domain" description="Superoxide dismutase copper/zinc binding" evidence="2">
    <location>
        <begin position="41"/>
        <end position="152"/>
    </location>
</feature>
<dbReference type="EMBL" id="FOIN01000002">
    <property type="protein sequence ID" value="SET13676.1"/>
    <property type="molecule type" value="Genomic_DNA"/>
</dbReference>
<organism evidence="3 4">
    <name type="scientific">Thomasclavelia cocleata</name>
    <dbReference type="NCBI Taxonomy" id="69824"/>
    <lineage>
        <taxon>Bacteria</taxon>
        <taxon>Bacillati</taxon>
        <taxon>Bacillota</taxon>
        <taxon>Erysipelotrichia</taxon>
        <taxon>Erysipelotrichales</taxon>
        <taxon>Coprobacillaceae</taxon>
        <taxon>Thomasclavelia</taxon>
    </lineage>
</organism>
<dbReference type="InterPro" id="IPR001424">
    <property type="entry name" value="SOD_Cu_Zn_dom"/>
</dbReference>
<dbReference type="RefSeq" id="WP_092351813.1">
    <property type="nucleotide sequence ID" value="NZ_FOIN01000002.1"/>
</dbReference>
<proteinExistence type="inferred from homology"/>
<dbReference type="GO" id="GO:0006801">
    <property type="term" value="P:superoxide metabolic process"/>
    <property type="evidence" value="ECO:0007669"/>
    <property type="project" value="InterPro"/>
</dbReference>
<dbReference type="Gene3D" id="2.60.40.200">
    <property type="entry name" value="Superoxide dismutase, copper/zinc binding domain"/>
    <property type="match status" value="1"/>
</dbReference>
<sequence>MNTFEIINILYNDAPKAYAIIKGNGVEGMLLVYSYDKGSVLVVEAQGLPDTDCNQGVHGLHIHEGATCTGTKENPFSDAGSHFSMNDCPHPYHSGDLPPLFSMNGQAWMSLYIQKFVPEQIIGRTIIIHERADDFTTQPSGNAGKMIACGEIIELYQ</sequence>
<accession>A0A1I0C421</accession>
<comment type="similarity">
    <text evidence="1">Belongs to the Cu-Zn superoxide dismutase family.</text>
</comment>
<reference evidence="4" key="1">
    <citation type="submission" date="2016-10" db="EMBL/GenBank/DDBJ databases">
        <authorList>
            <person name="Varghese N."/>
            <person name="Submissions S."/>
        </authorList>
    </citation>
    <scope>NUCLEOTIDE SEQUENCE [LARGE SCALE GENOMIC DNA]</scope>
    <source>
        <strain evidence="4">DSM 1551</strain>
    </source>
</reference>
<name>A0A1I0C421_9FIRM</name>
<dbReference type="PANTHER" id="PTHR10003">
    <property type="entry name" value="SUPEROXIDE DISMUTASE CU-ZN -RELATED"/>
    <property type="match status" value="1"/>
</dbReference>
<dbReference type="GO" id="GO:0005507">
    <property type="term" value="F:copper ion binding"/>
    <property type="evidence" value="ECO:0007669"/>
    <property type="project" value="InterPro"/>
</dbReference>
<dbReference type="InterPro" id="IPR024134">
    <property type="entry name" value="SOD_Cu/Zn_/chaperone"/>
</dbReference>
<dbReference type="OrthoDB" id="9792957at2"/>
<keyword evidence="4" id="KW-1185">Reference proteome</keyword>